<accession>A0A445B7D5</accession>
<organism evidence="1 2">
    <name type="scientific">Arachis hypogaea</name>
    <name type="common">Peanut</name>
    <dbReference type="NCBI Taxonomy" id="3818"/>
    <lineage>
        <taxon>Eukaryota</taxon>
        <taxon>Viridiplantae</taxon>
        <taxon>Streptophyta</taxon>
        <taxon>Embryophyta</taxon>
        <taxon>Tracheophyta</taxon>
        <taxon>Spermatophyta</taxon>
        <taxon>Magnoliopsida</taxon>
        <taxon>eudicotyledons</taxon>
        <taxon>Gunneridae</taxon>
        <taxon>Pentapetalae</taxon>
        <taxon>rosids</taxon>
        <taxon>fabids</taxon>
        <taxon>Fabales</taxon>
        <taxon>Fabaceae</taxon>
        <taxon>Papilionoideae</taxon>
        <taxon>50 kb inversion clade</taxon>
        <taxon>dalbergioids sensu lato</taxon>
        <taxon>Dalbergieae</taxon>
        <taxon>Pterocarpus clade</taxon>
        <taxon>Arachis</taxon>
    </lineage>
</organism>
<proteinExistence type="predicted"/>
<dbReference type="EMBL" id="SDMP01000010">
    <property type="protein sequence ID" value="RYR34576.1"/>
    <property type="molecule type" value="Genomic_DNA"/>
</dbReference>
<evidence type="ECO:0000313" key="1">
    <source>
        <dbReference type="EMBL" id="RYR34576.1"/>
    </source>
</evidence>
<dbReference type="AlphaFoldDB" id="A0A445B7D5"/>
<dbReference type="PANTHER" id="PTHR11697">
    <property type="entry name" value="GENERAL TRANSCRIPTION FACTOR 2-RELATED ZINC FINGER PROTEIN"/>
    <property type="match status" value="1"/>
</dbReference>
<dbReference type="Proteomes" id="UP000289738">
    <property type="component" value="Chromosome A10"/>
</dbReference>
<name>A0A445B7D5_ARAHY</name>
<evidence type="ECO:0000313" key="2">
    <source>
        <dbReference type="Proteomes" id="UP000289738"/>
    </source>
</evidence>
<gene>
    <name evidence="1" type="ORF">Ahy_A10g049526</name>
</gene>
<comment type="caution">
    <text evidence="1">The sequence shown here is derived from an EMBL/GenBank/DDBJ whole genome shotgun (WGS) entry which is preliminary data.</text>
</comment>
<dbReference type="InterPro" id="IPR055298">
    <property type="entry name" value="AtLOH3-like"/>
</dbReference>
<dbReference type="PANTHER" id="PTHR11697:SF230">
    <property type="entry name" value="ZINC FINGER, MYM DOMAIN CONTAINING 1"/>
    <property type="match status" value="1"/>
</dbReference>
<reference evidence="1 2" key="1">
    <citation type="submission" date="2019-01" db="EMBL/GenBank/DDBJ databases">
        <title>Sequencing of cultivated peanut Arachis hypogaea provides insights into genome evolution and oil improvement.</title>
        <authorList>
            <person name="Chen X."/>
        </authorList>
    </citation>
    <scope>NUCLEOTIDE SEQUENCE [LARGE SCALE GENOMIC DNA]</scope>
    <source>
        <strain evidence="2">cv. Fuhuasheng</strain>
        <tissue evidence="1">Leaves</tissue>
    </source>
</reference>
<dbReference type="STRING" id="3818.A0A445B7D5"/>
<keyword evidence="2" id="KW-1185">Reference proteome</keyword>
<sequence length="110" mass="13125">MSISFSDIIRFRHKKDVITIEQHYCVDIFTSVIDFQLKELNNRFSEQTTKLFILSTFLDPKDTFKSFISVCNICNLAKNFYSLDFFEQEKIHLDDELQHYELDVVNVPDF</sequence>
<protein>
    <submittedName>
        <fullName evidence="1">Uncharacterized protein</fullName>
    </submittedName>
</protein>